<dbReference type="SMART" id="SM00661">
    <property type="entry name" value="RPOL9"/>
    <property type="match status" value="1"/>
</dbReference>
<feature type="binding site" evidence="9">
    <location>
        <position position="4"/>
    </location>
    <ligand>
        <name>Zn(2+)</name>
        <dbReference type="ChEBI" id="CHEBI:29105"/>
        <label>1</label>
    </ligand>
</feature>
<dbReference type="Pfam" id="PF01096">
    <property type="entry name" value="Zn_ribbon_TFIIS"/>
    <property type="match status" value="1"/>
</dbReference>
<dbReference type="STRING" id="487685.SAMN04488696_2710"/>
<dbReference type="InterPro" id="IPR012164">
    <property type="entry name" value="Rpa12/Rpb9/Rpc10/TFS"/>
</dbReference>
<evidence type="ECO:0000256" key="9">
    <source>
        <dbReference type="PIRSR" id="PIRSR005586-1"/>
    </source>
</evidence>
<feature type="binding site" evidence="9">
    <location>
        <position position="96"/>
    </location>
    <ligand>
        <name>Zn(2+)</name>
        <dbReference type="ChEBI" id="CHEBI:29105"/>
        <label>2</label>
    </ligand>
</feature>
<evidence type="ECO:0000256" key="6">
    <source>
        <dbReference type="ARBA" id="ARBA00023163"/>
    </source>
</evidence>
<dbReference type="EMBL" id="FOUJ01000007">
    <property type="protein sequence ID" value="SFM88341.1"/>
    <property type="molecule type" value="Genomic_DNA"/>
</dbReference>
<feature type="binding site" evidence="9">
    <location>
        <position position="93"/>
    </location>
    <ligand>
        <name>Zn(2+)</name>
        <dbReference type="ChEBI" id="CHEBI:29105"/>
        <label>2</label>
    </ligand>
</feature>
<reference evidence="14" key="1">
    <citation type="submission" date="2016-10" db="EMBL/GenBank/DDBJ databases">
        <authorList>
            <person name="Varghese N."/>
            <person name="Submissions S."/>
        </authorList>
    </citation>
    <scope>NUCLEOTIDE SEQUENCE [LARGE SCALE GENOMIC DNA]</scope>
    <source>
        <strain evidence="14">Mob M</strain>
    </source>
</reference>
<dbReference type="GO" id="GO:0008270">
    <property type="term" value="F:zinc ion binding"/>
    <property type="evidence" value="ECO:0007669"/>
    <property type="project" value="UniProtKB-KW"/>
</dbReference>
<evidence type="ECO:0000256" key="11">
    <source>
        <dbReference type="RuleBase" id="RU003474"/>
    </source>
</evidence>
<sequence>MEFCPECKSMMFPSDGSFKCRKCGYVKGKKADSDSLMSKSSRENRDVTVLEGNVDQGLPTTTARCEECGHNVAYWWLRQLRSADESETRFFKCTKCGCTWREYD</sequence>
<dbReference type="AlphaFoldDB" id="A0A1I4UHK2"/>
<evidence type="ECO:0000256" key="1">
    <source>
        <dbReference type="ARBA" id="ARBA00018272"/>
    </source>
</evidence>
<evidence type="ECO:0000313" key="14">
    <source>
        <dbReference type="Proteomes" id="UP000198535"/>
    </source>
</evidence>
<dbReference type="InterPro" id="IPR001529">
    <property type="entry name" value="Zn_ribbon_RPB9"/>
</dbReference>
<dbReference type="NCBIfam" id="TIGR01384">
    <property type="entry name" value="TFS_arch"/>
    <property type="match status" value="1"/>
</dbReference>
<evidence type="ECO:0000256" key="4">
    <source>
        <dbReference type="ARBA" id="ARBA00022833"/>
    </source>
</evidence>
<feature type="zinc finger region" description="C4-type" evidence="10">
    <location>
        <begin position="4"/>
        <end position="23"/>
    </location>
</feature>
<dbReference type="RefSeq" id="WP_091937840.1">
    <property type="nucleotide sequence ID" value="NZ_FOUJ01000007.1"/>
</dbReference>
<dbReference type="SUPFAM" id="SSF57783">
    <property type="entry name" value="Zinc beta-ribbon"/>
    <property type="match status" value="1"/>
</dbReference>
<dbReference type="PROSITE" id="PS51133">
    <property type="entry name" value="ZF_TFIIS_2"/>
    <property type="match status" value="1"/>
</dbReference>
<keyword evidence="14" id="KW-1185">Reference proteome</keyword>
<dbReference type="PANTHER" id="PTHR11239:SF12">
    <property type="entry name" value="DNA-DIRECTED RNA POLYMERASE III SUBUNIT RPC10"/>
    <property type="match status" value="1"/>
</dbReference>
<keyword evidence="5" id="KW-0805">Transcription regulation</keyword>
<protein>
    <recommendedName>
        <fullName evidence="1">Transcription factor S</fullName>
    </recommendedName>
    <alternativeName>
        <fullName evidence="7">Transcription elongation factor IIS/RNA polymerase subunit homolog</fullName>
    </alternativeName>
</protein>
<dbReference type="PROSITE" id="PS00466">
    <property type="entry name" value="ZF_TFIIS_1"/>
    <property type="match status" value="1"/>
</dbReference>
<keyword evidence="6 8" id="KW-0804">Transcription</keyword>
<evidence type="ECO:0000256" key="7">
    <source>
        <dbReference type="ARBA" id="ARBA00032962"/>
    </source>
</evidence>
<dbReference type="GO" id="GO:0006355">
    <property type="term" value="P:regulation of DNA-templated transcription"/>
    <property type="evidence" value="ECO:0007669"/>
    <property type="project" value="InterPro"/>
</dbReference>
<feature type="binding site" evidence="9">
    <location>
        <position position="20"/>
    </location>
    <ligand>
        <name>Zn(2+)</name>
        <dbReference type="ChEBI" id="CHEBI:29105"/>
        <label>1</label>
    </ligand>
</feature>
<evidence type="ECO:0000256" key="8">
    <source>
        <dbReference type="PIRNR" id="PIRNR005586"/>
    </source>
</evidence>
<dbReference type="GO" id="GO:0000428">
    <property type="term" value="C:DNA-directed RNA polymerase complex"/>
    <property type="evidence" value="ECO:0007669"/>
    <property type="project" value="UniProtKB-KW"/>
</dbReference>
<evidence type="ECO:0000256" key="10">
    <source>
        <dbReference type="PIRSR" id="PIRSR005586-2"/>
    </source>
</evidence>
<evidence type="ECO:0000313" key="13">
    <source>
        <dbReference type="EMBL" id="SFM88341.1"/>
    </source>
</evidence>
<comment type="similarity">
    <text evidence="8 11">Belongs to the archaeal rpoM/eukaryotic RPA12/RPB9/RPC11 RNA polymerase family.</text>
</comment>
<feature type="domain" description="TFIIS-type" evidence="12">
    <location>
        <begin position="61"/>
        <end position="101"/>
    </location>
</feature>
<keyword evidence="2 9" id="KW-0479">Metal-binding</keyword>
<name>A0A1I4UHK2_9EURY</name>
<dbReference type="CDD" id="cd10511">
    <property type="entry name" value="Zn-ribbon_TFS"/>
    <property type="match status" value="1"/>
</dbReference>
<dbReference type="PROSITE" id="PS01030">
    <property type="entry name" value="RNA_POL_M_15KD"/>
    <property type="match status" value="1"/>
</dbReference>
<evidence type="ECO:0000256" key="3">
    <source>
        <dbReference type="ARBA" id="ARBA00022771"/>
    </source>
</evidence>
<keyword evidence="4 9" id="KW-0862">Zinc</keyword>
<feature type="binding site" evidence="9">
    <location>
        <position position="23"/>
    </location>
    <ligand>
        <name>Zn(2+)</name>
        <dbReference type="ChEBI" id="CHEBI:29105"/>
        <label>1</label>
    </ligand>
</feature>
<keyword evidence="13" id="KW-0240">DNA-directed RNA polymerase</keyword>
<dbReference type="GO" id="GO:0003676">
    <property type="term" value="F:nucleic acid binding"/>
    <property type="evidence" value="ECO:0007669"/>
    <property type="project" value="InterPro"/>
</dbReference>
<evidence type="ECO:0000256" key="5">
    <source>
        <dbReference type="ARBA" id="ARBA00023015"/>
    </source>
</evidence>
<evidence type="ECO:0000256" key="2">
    <source>
        <dbReference type="ARBA" id="ARBA00022723"/>
    </source>
</evidence>
<gene>
    <name evidence="13" type="ORF">SAMN04488696_2710</name>
</gene>
<accession>A0A1I4UHK2</accession>
<dbReference type="GO" id="GO:0006351">
    <property type="term" value="P:DNA-templated transcription"/>
    <property type="evidence" value="ECO:0007669"/>
    <property type="project" value="InterPro"/>
</dbReference>
<dbReference type="Gene3D" id="2.20.25.10">
    <property type="match status" value="1"/>
</dbReference>
<keyword evidence="3 10" id="KW-0863">Zinc-finger</keyword>
<feature type="binding site" evidence="9">
    <location>
        <position position="68"/>
    </location>
    <ligand>
        <name>Zn(2+)</name>
        <dbReference type="ChEBI" id="CHEBI:29105"/>
        <label>2</label>
    </ligand>
</feature>
<dbReference type="Proteomes" id="UP000198535">
    <property type="component" value="Unassembled WGS sequence"/>
</dbReference>
<dbReference type="OrthoDB" id="72957at2157"/>
<dbReference type="InterPro" id="IPR001222">
    <property type="entry name" value="Znf_TFIIS"/>
</dbReference>
<dbReference type="PANTHER" id="PTHR11239">
    <property type="entry name" value="DNA-DIRECTED RNA POLYMERASE"/>
    <property type="match status" value="1"/>
</dbReference>
<feature type="binding site" evidence="9">
    <location>
        <position position="65"/>
    </location>
    <ligand>
        <name>Zn(2+)</name>
        <dbReference type="ChEBI" id="CHEBI:29105"/>
        <label>2</label>
    </ligand>
</feature>
<proteinExistence type="inferred from homology"/>
<dbReference type="GO" id="GO:0003899">
    <property type="term" value="F:DNA-directed RNA polymerase activity"/>
    <property type="evidence" value="ECO:0007669"/>
    <property type="project" value="InterPro"/>
</dbReference>
<evidence type="ECO:0000259" key="12">
    <source>
        <dbReference type="PROSITE" id="PS51133"/>
    </source>
</evidence>
<dbReference type="InterPro" id="IPR019761">
    <property type="entry name" value="DNA-dir_RNA_pol-M_15_CS"/>
</dbReference>
<organism evidence="13 14">
    <name type="scientific">Methanolobus profundi</name>
    <dbReference type="NCBI Taxonomy" id="487685"/>
    <lineage>
        <taxon>Archaea</taxon>
        <taxon>Methanobacteriati</taxon>
        <taxon>Methanobacteriota</taxon>
        <taxon>Stenosarchaea group</taxon>
        <taxon>Methanomicrobia</taxon>
        <taxon>Methanosarcinales</taxon>
        <taxon>Methanosarcinaceae</taxon>
        <taxon>Methanolobus</taxon>
    </lineage>
</organism>
<dbReference type="PIRSF" id="PIRSF005586">
    <property type="entry name" value="RNApol_RpoM"/>
    <property type="match status" value="1"/>
</dbReference>
<feature type="binding site" evidence="9">
    <location>
        <position position="7"/>
    </location>
    <ligand>
        <name>Zn(2+)</name>
        <dbReference type="ChEBI" id="CHEBI:29105"/>
        <label>1</label>
    </ligand>
</feature>
<dbReference type="InterPro" id="IPR006288">
    <property type="entry name" value="TFS"/>
</dbReference>
<dbReference type="SMART" id="SM00440">
    <property type="entry name" value="ZnF_C2C2"/>
    <property type="match status" value="1"/>
</dbReference>
<dbReference type="Pfam" id="PF02150">
    <property type="entry name" value="Zn_ribbon_RPB9"/>
    <property type="match status" value="1"/>
</dbReference>